<accession>A0ACC0QBK4</accession>
<evidence type="ECO:0000313" key="2">
    <source>
        <dbReference type="Proteomes" id="UP001065298"/>
    </source>
</evidence>
<organism evidence="1 2">
    <name type="scientific">Fusarium keratoplasticum</name>
    <dbReference type="NCBI Taxonomy" id="1328300"/>
    <lineage>
        <taxon>Eukaryota</taxon>
        <taxon>Fungi</taxon>
        <taxon>Dikarya</taxon>
        <taxon>Ascomycota</taxon>
        <taxon>Pezizomycotina</taxon>
        <taxon>Sordariomycetes</taxon>
        <taxon>Hypocreomycetidae</taxon>
        <taxon>Hypocreales</taxon>
        <taxon>Nectriaceae</taxon>
        <taxon>Fusarium</taxon>
        <taxon>Fusarium solani species complex</taxon>
    </lineage>
</organism>
<proteinExistence type="predicted"/>
<protein>
    <submittedName>
        <fullName evidence="1">Uncharacterized protein</fullName>
    </submittedName>
</protein>
<evidence type="ECO:0000313" key="1">
    <source>
        <dbReference type="EMBL" id="KAI8649296.1"/>
    </source>
</evidence>
<name>A0ACC0QBK4_9HYPO</name>
<reference evidence="1" key="1">
    <citation type="submission" date="2022-06" db="EMBL/GenBank/DDBJ databases">
        <title>Fusarium solani species complex genomes reveal bases of compartmentalisation and animal pathogenesis.</title>
        <authorList>
            <person name="Tsai I.J."/>
        </authorList>
    </citation>
    <scope>NUCLEOTIDE SEQUENCE</scope>
    <source>
        <strain evidence="1">Fu6.1</strain>
    </source>
</reference>
<comment type="caution">
    <text evidence="1">The sequence shown here is derived from an EMBL/GenBank/DDBJ whole genome shotgun (WGS) entry which is preliminary data.</text>
</comment>
<keyword evidence="2" id="KW-1185">Reference proteome</keyword>
<sequence length="44" mass="4611">MFTKVSISTANVPGLTTAAAKTGMDSDNPTGNQVLFHTDLTEID</sequence>
<gene>
    <name evidence="1" type="ORF">NCS57_01466300</name>
</gene>
<dbReference type="Proteomes" id="UP001065298">
    <property type="component" value="Chromosome 13"/>
</dbReference>
<dbReference type="EMBL" id="CM046515">
    <property type="protein sequence ID" value="KAI8649296.1"/>
    <property type="molecule type" value="Genomic_DNA"/>
</dbReference>